<reference evidence="2" key="1">
    <citation type="journal article" date="2011" name="PLoS ONE">
        <title>Genome of a low-salinity ammonia-oxidizing archaeon determined by single-cell and metagenomic analysis.</title>
        <authorList>
            <person name="Blainey P.C."/>
            <person name="Mosier A.C."/>
            <person name="Potanina A."/>
            <person name="Francis C.A."/>
            <person name="Quake S.R."/>
        </authorList>
    </citation>
    <scope>NUCLEOTIDE SEQUENCE [LARGE SCALE GENOMIC DNA]</scope>
    <source>
        <strain evidence="2">SFB1</strain>
    </source>
</reference>
<dbReference type="HOGENOM" id="CLU_736933_0_0_2"/>
<organism evidence="2">
    <name type="scientific">Candidatus Nitrosarchaeum limnium SFB1</name>
    <dbReference type="NCBI Taxonomy" id="886738"/>
    <lineage>
        <taxon>Archaea</taxon>
        <taxon>Nitrososphaerota</taxon>
        <taxon>Nitrososphaeria</taxon>
        <taxon>Nitrosopumilales</taxon>
        <taxon>Nitrosopumilaceae</taxon>
        <taxon>Nitrosarchaeum</taxon>
    </lineage>
</organism>
<protein>
    <recommendedName>
        <fullName evidence="3">PEFG-CTERM sorting domain-containing protein</fullName>
    </recommendedName>
</protein>
<accession>F3KMU2</accession>
<comment type="caution">
    <text evidence="2">The sequence shown here is derived from an EMBL/GenBank/DDBJ whole genome shotgun (WGS) entry which is preliminary data.</text>
</comment>
<dbReference type="STRING" id="886738.Nlim_1847"/>
<keyword evidence="1" id="KW-0812">Transmembrane</keyword>
<dbReference type="Proteomes" id="UP000004348">
    <property type="component" value="Chromosome"/>
</dbReference>
<evidence type="ECO:0008006" key="3">
    <source>
        <dbReference type="Google" id="ProtNLM"/>
    </source>
</evidence>
<proteinExistence type="predicted"/>
<dbReference type="NCBIfam" id="TIGR04296">
    <property type="entry name" value="PEFG-CTERM"/>
    <property type="match status" value="1"/>
</dbReference>
<dbReference type="AlphaFoldDB" id="F3KMU2"/>
<feature type="transmembrane region" description="Helical" evidence="1">
    <location>
        <begin position="345"/>
        <end position="365"/>
    </location>
</feature>
<dbReference type="PATRIC" id="fig|886738.10.peg.1983"/>
<evidence type="ECO:0000256" key="1">
    <source>
        <dbReference type="SAM" id="Phobius"/>
    </source>
</evidence>
<sequence>MTMIKTITSIVMGLTLITILTSQFALADSAYDEKLAFAGSLEETLGHFWAIEKNLDDNNAELALVHATHPIAELYSSMKPELKEANPEFDAKVEKTLMDLGKKTGSDVTRQDAQKAIDDAKEIIKEVRLLVVGQELSEDTTFKAKLIQELLKTSIAEYEEGVNNGEISMMAEFQDGSAFVWRSQQIFDEIKSDLPEHEVEEAEEFYSDLWDAYDKRSDAEHVETFAGGIIHEIGEAVGEEHEETELLTYVENIEDLLNQVKVKYAEGDKDTATSLATKAYLDNFEYLESPLKEAGHKELVEEMETMMRIELRDMIKNDAPVSEVEQKVDDILVKMDSIAQIVPEFGSIAVMILAIAIISIVIVSAKSRLSIMPKI</sequence>
<gene>
    <name evidence="2" type="ORF">Nlim_1847</name>
</gene>
<name>F3KMU2_9ARCH</name>
<evidence type="ECO:0000313" key="2">
    <source>
        <dbReference type="EMBL" id="EGG41384.1"/>
    </source>
</evidence>
<dbReference type="EMBL" id="AEGP01000065">
    <property type="protein sequence ID" value="EGG41384.1"/>
    <property type="molecule type" value="Genomic_DNA"/>
</dbReference>
<dbReference type="InterPro" id="IPR027560">
    <property type="entry name" value="PEFG-CTERM"/>
</dbReference>
<keyword evidence="1" id="KW-1133">Transmembrane helix</keyword>
<keyword evidence="1" id="KW-0472">Membrane</keyword>